<keyword evidence="2" id="KW-0378">Hydrolase</keyword>
<dbReference type="Proteomes" id="UP001597425">
    <property type="component" value="Unassembled WGS sequence"/>
</dbReference>
<evidence type="ECO:0000256" key="1">
    <source>
        <dbReference type="SAM" id="SignalP"/>
    </source>
</evidence>
<dbReference type="InterPro" id="IPR034122">
    <property type="entry name" value="Retropepsin-like_bacterial"/>
</dbReference>
<protein>
    <submittedName>
        <fullName evidence="2">TIGR02281 family clan AA aspartic protease</fullName>
    </submittedName>
</protein>
<dbReference type="NCBIfam" id="TIGR02281">
    <property type="entry name" value="clan_AA_DTGA"/>
    <property type="match status" value="1"/>
</dbReference>
<dbReference type="CDD" id="cd05483">
    <property type="entry name" value="retropepsin_like_bacteria"/>
    <property type="match status" value="1"/>
</dbReference>
<dbReference type="Gene3D" id="2.40.70.10">
    <property type="entry name" value="Acid Proteases"/>
    <property type="match status" value="1"/>
</dbReference>
<dbReference type="EMBL" id="JBHUJD010000023">
    <property type="protein sequence ID" value="MFD2311851.1"/>
    <property type="molecule type" value="Genomic_DNA"/>
</dbReference>
<sequence length="210" mass="22790">MRNFLLSLLCLLPLAAAAQQVQLKGLFGSSAMLEIDGEQRLLKAGQSSPEGVKLLEATTDYARVAVDGRQQKLTLDAPVAASYARSKRPEVRLVADKQGHFSTRVWVNGRRVPVMVDTGATSVAFNYPTARSLGLDLDRAQPIQVSTASGVARGYKLNLNSVTIGGIKVHNVEATVLPDDFPETTLLGNSFLSRVDMEQQRGMLILRARN</sequence>
<gene>
    <name evidence="2" type="ORF">ACFSKX_15585</name>
</gene>
<dbReference type="SUPFAM" id="SSF50630">
    <property type="entry name" value="Acid proteases"/>
    <property type="match status" value="1"/>
</dbReference>
<dbReference type="RefSeq" id="WP_265722624.1">
    <property type="nucleotide sequence ID" value="NZ_JAPIVK010000026.1"/>
</dbReference>
<keyword evidence="3" id="KW-1185">Reference proteome</keyword>
<name>A0ABW5EE36_9GAMM</name>
<proteinExistence type="predicted"/>
<feature type="chain" id="PRO_5045064821" evidence="1">
    <location>
        <begin position="19"/>
        <end position="210"/>
    </location>
</feature>
<evidence type="ECO:0000313" key="2">
    <source>
        <dbReference type="EMBL" id="MFD2311851.1"/>
    </source>
</evidence>
<dbReference type="GO" id="GO:0006508">
    <property type="term" value="P:proteolysis"/>
    <property type="evidence" value="ECO:0007669"/>
    <property type="project" value="UniProtKB-KW"/>
</dbReference>
<dbReference type="GO" id="GO:0008233">
    <property type="term" value="F:peptidase activity"/>
    <property type="evidence" value="ECO:0007669"/>
    <property type="project" value="UniProtKB-KW"/>
</dbReference>
<keyword evidence="2" id="KW-0645">Protease</keyword>
<dbReference type="InterPro" id="IPR021109">
    <property type="entry name" value="Peptidase_aspartic_dom_sf"/>
</dbReference>
<accession>A0ABW5EE36</accession>
<keyword evidence="1" id="KW-0732">Signal</keyword>
<organism evidence="2 3">
    <name type="scientific">Microbulbifer halophilus</name>
    <dbReference type="NCBI Taxonomy" id="453963"/>
    <lineage>
        <taxon>Bacteria</taxon>
        <taxon>Pseudomonadati</taxon>
        <taxon>Pseudomonadota</taxon>
        <taxon>Gammaproteobacteria</taxon>
        <taxon>Cellvibrionales</taxon>
        <taxon>Microbulbiferaceae</taxon>
        <taxon>Microbulbifer</taxon>
    </lineage>
</organism>
<dbReference type="InterPro" id="IPR011969">
    <property type="entry name" value="Clan_AA_Asp_peptidase_C"/>
</dbReference>
<reference evidence="3" key="1">
    <citation type="journal article" date="2019" name="Int. J. Syst. Evol. Microbiol.">
        <title>The Global Catalogue of Microorganisms (GCM) 10K type strain sequencing project: providing services to taxonomists for standard genome sequencing and annotation.</title>
        <authorList>
            <consortium name="The Broad Institute Genomics Platform"/>
            <consortium name="The Broad Institute Genome Sequencing Center for Infectious Disease"/>
            <person name="Wu L."/>
            <person name="Ma J."/>
        </authorList>
    </citation>
    <scope>NUCLEOTIDE SEQUENCE [LARGE SCALE GENOMIC DNA]</scope>
    <source>
        <strain evidence="3">KCTC 12848</strain>
    </source>
</reference>
<feature type="signal peptide" evidence="1">
    <location>
        <begin position="1"/>
        <end position="18"/>
    </location>
</feature>
<comment type="caution">
    <text evidence="2">The sequence shown here is derived from an EMBL/GenBank/DDBJ whole genome shotgun (WGS) entry which is preliminary data.</text>
</comment>
<evidence type="ECO:0000313" key="3">
    <source>
        <dbReference type="Proteomes" id="UP001597425"/>
    </source>
</evidence>
<dbReference type="Pfam" id="PF13975">
    <property type="entry name" value="gag-asp_proteas"/>
    <property type="match status" value="1"/>
</dbReference>